<evidence type="ECO:0000313" key="4">
    <source>
        <dbReference type="Proteomes" id="UP001374584"/>
    </source>
</evidence>
<feature type="compositionally biased region" description="Basic and acidic residues" evidence="1">
    <location>
        <begin position="252"/>
        <end position="262"/>
    </location>
</feature>
<proteinExistence type="predicted"/>
<feature type="region of interest" description="Disordered" evidence="1">
    <location>
        <begin position="235"/>
        <end position="345"/>
    </location>
</feature>
<feature type="compositionally biased region" description="Low complexity" evidence="1">
    <location>
        <begin position="422"/>
        <end position="444"/>
    </location>
</feature>
<feature type="compositionally biased region" description="Polar residues" evidence="1">
    <location>
        <begin position="173"/>
        <end position="193"/>
    </location>
</feature>
<dbReference type="EMBL" id="JAYMYR010000008">
    <property type="protein sequence ID" value="KAK7347322.1"/>
    <property type="molecule type" value="Genomic_DNA"/>
</dbReference>
<dbReference type="PANTHER" id="PTHR33349:SF41">
    <property type="entry name" value="EMB|CAB62594.1"/>
    <property type="match status" value="1"/>
</dbReference>
<sequence>MDAMMINHKGNPIKDEWCDDDHDFLECVIGSNVSRDYCILSFDQITIIMFSLESRHALCTFKLLILFFEMFTGVTEIGASSRIKVMAEESTLNQLKSEKIEPEDVDVKANSNRRLTITNVPPKILSRYLTGPKSSCHDLCKYGIPHAVEAKPWRVTQKRVAKKERKTKVPEENVTSLAKTKKSGSGSRPSQTPKIEKANSPVDIKEVVTYEKTVISDKNSPPFEETHVSLEHNNSDLKQEQSESSLPVQECSKSETEREMVKNKSPSSSSRKETESRSKQTRKPSTGGKEKSTPPSIPLSSKRIAKKSRSTNSKVPKNMTREYSLKRPENVKVKPELASNENISEKILYVTEPATANSFEDPNVACDASKLSSPSSSSSGDRSLEHTNKKNGKSPASPASSRKGLRSVADKGKVNMQHKTRSVSQSLPSSSSLSSSVFTSKSSLQKQNNAAFKSNKRGHDHQGESVKMGYKIRPKMSKKVGLVNKTGVASRKLTFRRGRVIELQPQINNVPRRLKFRPARILGDDMRRDINGARKSIIEDNKVGGGEVNAANTKSEKYRGKLKTVEGGKRRIIVGRKVGGDKSKIEGSKSGSEDVVLKHQDVEWKKQNPRLYNNVIEETASMLAELRKSKVKALVGAFETVISLDSPRDVTAVEESTS</sequence>
<evidence type="ECO:0000256" key="1">
    <source>
        <dbReference type="SAM" id="MobiDB-lite"/>
    </source>
</evidence>
<organism evidence="3 4">
    <name type="scientific">Phaseolus coccineus</name>
    <name type="common">Scarlet runner bean</name>
    <name type="synonym">Phaseolus multiflorus</name>
    <dbReference type="NCBI Taxonomy" id="3886"/>
    <lineage>
        <taxon>Eukaryota</taxon>
        <taxon>Viridiplantae</taxon>
        <taxon>Streptophyta</taxon>
        <taxon>Embryophyta</taxon>
        <taxon>Tracheophyta</taxon>
        <taxon>Spermatophyta</taxon>
        <taxon>Magnoliopsida</taxon>
        <taxon>eudicotyledons</taxon>
        <taxon>Gunneridae</taxon>
        <taxon>Pentapetalae</taxon>
        <taxon>rosids</taxon>
        <taxon>fabids</taxon>
        <taxon>Fabales</taxon>
        <taxon>Fabaceae</taxon>
        <taxon>Papilionoideae</taxon>
        <taxon>50 kb inversion clade</taxon>
        <taxon>NPAAA clade</taxon>
        <taxon>indigoferoid/millettioid clade</taxon>
        <taxon>Phaseoleae</taxon>
        <taxon>Phaseolus</taxon>
    </lineage>
</organism>
<dbReference type="PANTHER" id="PTHR33349">
    <property type="entry name" value="EMB|CAB62594.1"/>
    <property type="match status" value="1"/>
</dbReference>
<keyword evidence="4" id="KW-1185">Reference proteome</keyword>
<dbReference type="Pfam" id="PF07839">
    <property type="entry name" value="CaM_binding"/>
    <property type="match status" value="1"/>
</dbReference>
<dbReference type="GO" id="GO:0005516">
    <property type="term" value="F:calmodulin binding"/>
    <property type="evidence" value="ECO:0007669"/>
    <property type="project" value="InterPro"/>
</dbReference>
<evidence type="ECO:0000313" key="3">
    <source>
        <dbReference type="EMBL" id="KAK7347322.1"/>
    </source>
</evidence>
<feature type="region of interest" description="Disordered" evidence="1">
    <location>
        <begin position="358"/>
        <end position="467"/>
    </location>
</feature>
<dbReference type="Proteomes" id="UP001374584">
    <property type="component" value="Unassembled WGS sequence"/>
</dbReference>
<dbReference type="InterPro" id="IPR012417">
    <property type="entry name" value="CaM-bd_dom_pln"/>
</dbReference>
<dbReference type="AlphaFoldDB" id="A0AAN9M3T8"/>
<comment type="caution">
    <text evidence="3">The sequence shown here is derived from an EMBL/GenBank/DDBJ whole genome shotgun (WGS) entry which is preliminary data.</text>
</comment>
<feature type="domain" description="Calmodulin-binding" evidence="2">
    <location>
        <begin position="532"/>
        <end position="643"/>
    </location>
</feature>
<evidence type="ECO:0000259" key="2">
    <source>
        <dbReference type="SMART" id="SM01054"/>
    </source>
</evidence>
<dbReference type="SMART" id="SM01054">
    <property type="entry name" value="CaM_binding"/>
    <property type="match status" value="1"/>
</dbReference>
<reference evidence="3 4" key="1">
    <citation type="submission" date="2024-01" db="EMBL/GenBank/DDBJ databases">
        <title>The genomes of 5 underutilized Papilionoideae crops provide insights into root nodulation and disease resistanc.</title>
        <authorList>
            <person name="Jiang F."/>
        </authorList>
    </citation>
    <scope>NUCLEOTIDE SEQUENCE [LARGE SCALE GENOMIC DNA]</scope>
    <source>
        <strain evidence="3">JINMINGXINNONG_FW02</strain>
        <tissue evidence="3">Leaves</tissue>
    </source>
</reference>
<gene>
    <name evidence="3" type="ORF">VNO80_21852</name>
</gene>
<feature type="compositionally biased region" description="Low complexity" evidence="1">
    <location>
        <begin position="369"/>
        <end position="381"/>
    </location>
</feature>
<feature type="region of interest" description="Disordered" evidence="1">
    <location>
        <begin position="158"/>
        <end position="200"/>
    </location>
</feature>
<accession>A0AAN9M3T8</accession>
<protein>
    <recommendedName>
        <fullName evidence="2">Calmodulin-binding domain-containing protein</fullName>
    </recommendedName>
</protein>
<feature type="compositionally biased region" description="Basic and acidic residues" evidence="1">
    <location>
        <begin position="319"/>
        <end position="335"/>
    </location>
</feature>
<name>A0AAN9M3T8_PHACN</name>